<evidence type="ECO:0000313" key="2">
    <source>
        <dbReference type="Proteomes" id="UP000821845"/>
    </source>
</evidence>
<accession>A0ACB7SSM9</accession>
<reference evidence="1" key="1">
    <citation type="submission" date="2020-05" db="EMBL/GenBank/DDBJ databases">
        <title>Large-scale comparative analyses of tick genomes elucidate their genetic diversity and vector capacities.</title>
        <authorList>
            <person name="Jia N."/>
            <person name="Wang J."/>
            <person name="Shi W."/>
            <person name="Du L."/>
            <person name="Sun Y."/>
            <person name="Zhan W."/>
            <person name="Jiang J."/>
            <person name="Wang Q."/>
            <person name="Zhang B."/>
            <person name="Ji P."/>
            <person name="Sakyi L.B."/>
            <person name="Cui X."/>
            <person name="Yuan T."/>
            <person name="Jiang B."/>
            <person name="Yang W."/>
            <person name="Lam T.T.-Y."/>
            <person name="Chang Q."/>
            <person name="Ding S."/>
            <person name="Wang X."/>
            <person name="Zhu J."/>
            <person name="Ruan X."/>
            <person name="Zhao L."/>
            <person name="Wei J."/>
            <person name="Que T."/>
            <person name="Du C."/>
            <person name="Cheng J."/>
            <person name="Dai P."/>
            <person name="Han X."/>
            <person name="Huang E."/>
            <person name="Gao Y."/>
            <person name="Liu J."/>
            <person name="Shao H."/>
            <person name="Ye R."/>
            <person name="Li L."/>
            <person name="Wei W."/>
            <person name="Wang X."/>
            <person name="Wang C."/>
            <person name="Yang T."/>
            <person name="Huo Q."/>
            <person name="Li W."/>
            <person name="Guo W."/>
            <person name="Chen H."/>
            <person name="Zhou L."/>
            <person name="Ni X."/>
            <person name="Tian J."/>
            <person name="Zhou Y."/>
            <person name="Sheng Y."/>
            <person name="Liu T."/>
            <person name="Pan Y."/>
            <person name="Xia L."/>
            <person name="Li J."/>
            <person name="Zhao F."/>
            <person name="Cao W."/>
        </authorList>
    </citation>
    <scope>NUCLEOTIDE SEQUENCE</scope>
    <source>
        <strain evidence="1">Hyas-2018</strain>
    </source>
</reference>
<dbReference type="Proteomes" id="UP000821845">
    <property type="component" value="Chromosome 2"/>
</dbReference>
<keyword evidence="2" id="KW-1185">Reference proteome</keyword>
<evidence type="ECO:0000313" key="1">
    <source>
        <dbReference type="EMBL" id="KAH6937605.1"/>
    </source>
</evidence>
<gene>
    <name evidence="1" type="ORF">HPB50_001894</name>
</gene>
<sequence>MLYGLSATELLVRRNLAVIKTEGHHNTTVHRDLSVIGVHLIDMRRTAAPTAVPSLWVLRTLAKPDATKDSCGACTAEFLSYSRPHFLSFSFVKSTSPPLFNTAWRNLDDKDPLVSYHEFTSNHKLGPQQSTGNHTQTIAISNIHHTNDTKQIDPDFPTACPYCGRDYNNLEHMLWLCPANAGMNVPDQSVWDSALRSTEFTAQLKAVQRAWPVAEGLMSTGHDLAPLSFSSVSQ</sequence>
<protein>
    <submittedName>
        <fullName evidence="1">Uncharacterized protein</fullName>
    </submittedName>
</protein>
<comment type="caution">
    <text evidence="1">The sequence shown here is derived from an EMBL/GenBank/DDBJ whole genome shotgun (WGS) entry which is preliminary data.</text>
</comment>
<organism evidence="1 2">
    <name type="scientific">Hyalomma asiaticum</name>
    <name type="common">Tick</name>
    <dbReference type="NCBI Taxonomy" id="266040"/>
    <lineage>
        <taxon>Eukaryota</taxon>
        <taxon>Metazoa</taxon>
        <taxon>Ecdysozoa</taxon>
        <taxon>Arthropoda</taxon>
        <taxon>Chelicerata</taxon>
        <taxon>Arachnida</taxon>
        <taxon>Acari</taxon>
        <taxon>Parasitiformes</taxon>
        <taxon>Ixodida</taxon>
        <taxon>Ixodoidea</taxon>
        <taxon>Ixodidae</taxon>
        <taxon>Hyalomminae</taxon>
        <taxon>Hyalomma</taxon>
    </lineage>
</organism>
<dbReference type="EMBL" id="CM023482">
    <property type="protein sequence ID" value="KAH6937605.1"/>
    <property type="molecule type" value="Genomic_DNA"/>
</dbReference>
<name>A0ACB7SSM9_HYAAI</name>
<proteinExistence type="predicted"/>